<dbReference type="GO" id="GO:0005737">
    <property type="term" value="C:cytoplasm"/>
    <property type="evidence" value="ECO:0007669"/>
    <property type="project" value="UniProtKB-SubCell"/>
</dbReference>
<keyword evidence="4 5" id="KW-0963">Cytoplasm</keyword>
<dbReference type="EMBL" id="LPUF01000002">
    <property type="protein sequence ID" value="OQK16062.1"/>
    <property type="molecule type" value="Genomic_DNA"/>
</dbReference>
<protein>
    <recommendedName>
        <fullName evidence="3 5">Regulatory protein RecX</fullName>
    </recommendedName>
</protein>
<keyword evidence="9" id="KW-1185">Reference proteome</keyword>
<dbReference type="InterPro" id="IPR053925">
    <property type="entry name" value="RecX_HTH_3rd"/>
</dbReference>
<dbReference type="Gene3D" id="1.10.10.10">
    <property type="entry name" value="Winged helix-like DNA-binding domain superfamily/Winged helix DNA-binding domain"/>
    <property type="match status" value="3"/>
</dbReference>
<reference evidence="8 9" key="1">
    <citation type="submission" date="2015-12" db="EMBL/GenBank/DDBJ databases">
        <authorList>
            <person name="Shamseldin A."/>
            <person name="Moawad H."/>
            <person name="Abd El-Rahim W.M."/>
            <person name="Sadowsky M.J."/>
        </authorList>
    </citation>
    <scope>NUCLEOTIDE SEQUENCE [LARGE SCALE GENOMIC DNA]</scope>
    <source>
        <strain evidence="8 9">WF1</strain>
    </source>
</reference>
<comment type="subcellular location">
    <subcellularLocation>
        <location evidence="1 5">Cytoplasm</location>
    </subcellularLocation>
</comment>
<dbReference type="PANTHER" id="PTHR33602">
    <property type="entry name" value="REGULATORY PROTEIN RECX FAMILY PROTEIN"/>
    <property type="match status" value="1"/>
</dbReference>
<evidence type="ECO:0000313" key="8">
    <source>
        <dbReference type="EMBL" id="OQK16062.1"/>
    </source>
</evidence>
<feature type="domain" description="RecX second three-helical" evidence="6">
    <location>
        <begin position="57"/>
        <end position="90"/>
    </location>
</feature>
<comment type="similarity">
    <text evidence="2 5">Belongs to the RecX family.</text>
</comment>
<evidence type="ECO:0000313" key="9">
    <source>
        <dbReference type="Proteomes" id="UP000191980"/>
    </source>
</evidence>
<gene>
    <name evidence="5" type="primary">recX</name>
    <name evidence="8" type="ORF">AU255_13205</name>
</gene>
<name>A0A1V8M3F0_9GAMM</name>
<evidence type="ECO:0000256" key="2">
    <source>
        <dbReference type="ARBA" id="ARBA00009695"/>
    </source>
</evidence>
<proteinExistence type="inferred from homology"/>
<organism evidence="8 9">
    <name type="scientific">Methyloprofundus sedimenti</name>
    <dbReference type="NCBI Taxonomy" id="1420851"/>
    <lineage>
        <taxon>Bacteria</taxon>
        <taxon>Pseudomonadati</taxon>
        <taxon>Pseudomonadota</taxon>
        <taxon>Gammaproteobacteria</taxon>
        <taxon>Methylococcales</taxon>
        <taxon>Methylococcaceae</taxon>
        <taxon>Methyloprofundus</taxon>
    </lineage>
</organism>
<comment type="function">
    <text evidence="5">Modulates RecA activity.</text>
</comment>
<dbReference type="OrthoDB" id="7066780at2"/>
<dbReference type="HAMAP" id="MF_01114">
    <property type="entry name" value="RecX"/>
    <property type="match status" value="1"/>
</dbReference>
<comment type="caution">
    <text evidence="8">The sequence shown here is derived from an EMBL/GenBank/DDBJ whole genome shotgun (WGS) entry which is preliminary data.</text>
</comment>
<dbReference type="GO" id="GO:0006282">
    <property type="term" value="P:regulation of DNA repair"/>
    <property type="evidence" value="ECO:0007669"/>
    <property type="project" value="UniProtKB-UniRule"/>
</dbReference>
<dbReference type="InterPro" id="IPR036388">
    <property type="entry name" value="WH-like_DNA-bd_sf"/>
</dbReference>
<feature type="domain" description="RecX third three-helical" evidence="7">
    <location>
        <begin position="106"/>
        <end position="146"/>
    </location>
</feature>
<evidence type="ECO:0000259" key="6">
    <source>
        <dbReference type="Pfam" id="PF02631"/>
    </source>
</evidence>
<dbReference type="Pfam" id="PF21981">
    <property type="entry name" value="RecX_HTH3"/>
    <property type="match status" value="1"/>
</dbReference>
<dbReference type="Pfam" id="PF02631">
    <property type="entry name" value="RecX_HTH2"/>
    <property type="match status" value="1"/>
</dbReference>
<dbReference type="STRING" id="1420851.AU255_13205"/>
<dbReference type="InterPro" id="IPR003783">
    <property type="entry name" value="Regulatory_RecX"/>
</dbReference>
<accession>A0A1V8M3F0</accession>
<dbReference type="AlphaFoldDB" id="A0A1V8M3F0"/>
<evidence type="ECO:0000256" key="3">
    <source>
        <dbReference type="ARBA" id="ARBA00018111"/>
    </source>
</evidence>
<dbReference type="RefSeq" id="WP_080523441.1">
    <property type="nucleotide sequence ID" value="NZ_LPUF01000002.1"/>
</dbReference>
<dbReference type="Proteomes" id="UP000191980">
    <property type="component" value="Unassembled WGS sequence"/>
</dbReference>
<evidence type="ECO:0000256" key="4">
    <source>
        <dbReference type="ARBA" id="ARBA00022490"/>
    </source>
</evidence>
<dbReference type="PANTHER" id="PTHR33602:SF1">
    <property type="entry name" value="REGULATORY PROTEIN RECX FAMILY PROTEIN"/>
    <property type="match status" value="1"/>
</dbReference>
<dbReference type="InterPro" id="IPR053924">
    <property type="entry name" value="RecX_HTH_2nd"/>
</dbReference>
<evidence type="ECO:0000259" key="7">
    <source>
        <dbReference type="Pfam" id="PF21981"/>
    </source>
</evidence>
<sequence>MLELPENYKAIKEACLQYLIRREHSQQELLQKVSAKGFIKQDIIYVIAELIEQGLQSDARFAESYARSRVHKGFGPLRIQAELQQRGVSDCQFNSAVEDIAGSWQALLEQVYSKKYGNEAALDIKEKLKRSRFLQQRGFPNDMVHQLFKQRSL</sequence>
<evidence type="ECO:0000256" key="5">
    <source>
        <dbReference type="HAMAP-Rule" id="MF_01114"/>
    </source>
</evidence>
<evidence type="ECO:0000256" key="1">
    <source>
        <dbReference type="ARBA" id="ARBA00004496"/>
    </source>
</evidence>